<evidence type="ECO:0000259" key="1">
    <source>
        <dbReference type="Pfam" id="PF05697"/>
    </source>
</evidence>
<feature type="non-terminal residue" evidence="2">
    <location>
        <position position="356"/>
    </location>
</feature>
<keyword evidence="2" id="KW-0413">Isomerase</keyword>
<dbReference type="Gene3D" id="1.10.3120.10">
    <property type="entry name" value="Trigger factor, C-terminal domain"/>
    <property type="match status" value="1"/>
</dbReference>
<proteinExistence type="predicted"/>
<dbReference type="InterPro" id="IPR037041">
    <property type="entry name" value="Trigger_fac_C_sf"/>
</dbReference>
<dbReference type="InterPro" id="IPR005215">
    <property type="entry name" value="Trig_fac"/>
</dbReference>
<name>A0A831PLC2_9BACT</name>
<accession>A0A831PLC2</accession>
<dbReference type="GO" id="GO:0043022">
    <property type="term" value="F:ribosome binding"/>
    <property type="evidence" value="ECO:0007669"/>
    <property type="project" value="TreeGrafter"/>
</dbReference>
<dbReference type="Proteomes" id="UP000886047">
    <property type="component" value="Unassembled WGS sequence"/>
</dbReference>
<dbReference type="Pfam" id="PF05697">
    <property type="entry name" value="Trigger_N"/>
    <property type="match status" value="1"/>
</dbReference>
<dbReference type="GO" id="GO:0003755">
    <property type="term" value="F:peptidyl-prolyl cis-trans isomerase activity"/>
    <property type="evidence" value="ECO:0007669"/>
    <property type="project" value="UniProtKB-EC"/>
</dbReference>
<dbReference type="GO" id="GO:0051083">
    <property type="term" value="P:'de novo' cotranslational protein folding"/>
    <property type="evidence" value="ECO:0007669"/>
    <property type="project" value="TreeGrafter"/>
</dbReference>
<dbReference type="GO" id="GO:0044183">
    <property type="term" value="F:protein folding chaperone"/>
    <property type="evidence" value="ECO:0007669"/>
    <property type="project" value="TreeGrafter"/>
</dbReference>
<comment type="caution">
    <text evidence="2">The sequence shown here is derived from an EMBL/GenBank/DDBJ whole genome shotgun (WGS) entry which is preliminary data.</text>
</comment>
<dbReference type="EC" id="5.2.1.8" evidence="2"/>
<protein>
    <submittedName>
        <fullName evidence="2">Trigger factor</fullName>
        <ecNumber evidence="2">5.2.1.8</ecNumber>
    </submittedName>
</protein>
<dbReference type="SUPFAM" id="SSF102735">
    <property type="entry name" value="Trigger factor ribosome-binding domain"/>
    <property type="match status" value="1"/>
</dbReference>
<dbReference type="InterPro" id="IPR036611">
    <property type="entry name" value="Trigger_fac_ribosome-bd_sf"/>
</dbReference>
<dbReference type="SUPFAM" id="SSF109998">
    <property type="entry name" value="Triger factor/SurA peptide-binding domain-like"/>
    <property type="match status" value="1"/>
</dbReference>
<reference evidence="2" key="1">
    <citation type="journal article" date="2020" name="mSystems">
        <title>Genome- and Community-Level Interaction Insights into Carbon Utilization and Element Cycling Functions of Hydrothermarchaeota in Hydrothermal Sediment.</title>
        <authorList>
            <person name="Zhou Z."/>
            <person name="Liu Y."/>
            <person name="Xu W."/>
            <person name="Pan J."/>
            <person name="Luo Z.H."/>
            <person name="Li M."/>
        </authorList>
    </citation>
    <scope>NUCLEOTIDE SEQUENCE [LARGE SCALE GENOMIC DNA]</scope>
    <source>
        <strain evidence="2">SpSt-1217</strain>
    </source>
</reference>
<gene>
    <name evidence="2" type="primary">tig</name>
    <name evidence="2" type="ORF">ENN90_05660</name>
</gene>
<dbReference type="AlphaFoldDB" id="A0A831PLC2"/>
<dbReference type="InterPro" id="IPR008881">
    <property type="entry name" value="Trigger_fac_ribosome-bd_bac"/>
</dbReference>
<organism evidence="2">
    <name type="scientific">Mariniphaga anaerophila</name>
    <dbReference type="NCBI Taxonomy" id="1484053"/>
    <lineage>
        <taxon>Bacteria</taxon>
        <taxon>Pseudomonadati</taxon>
        <taxon>Bacteroidota</taxon>
        <taxon>Bacteroidia</taxon>
        <taxon>Marinilabiliales</taxon>
        <taxon>Prolixibacteraceae</taxon>
        <taxon>Mariniphaga</taxon>
    </lineage>
</organism>
<dbReference type="GO" id="GO:0043335">
    <property type="term" value="P:protein unfolding"/>
    <property type="evidence" value="ECO:0007669"/>
    <property type="project" value="TreeGrafter"/>
</dbReference>
<dbReference type="GO" id="GO:0015031">
    <property type="term" value="P:protein transport"/>
    <property type="evidence" value="ECO:0007669"/>
    <property type="project" value="InterPro"/>
</dbReference>
<dbReference type="NCBIfam" id="TIGR00115">
    <property type="entry name" value="tig"/>
    <property type="match status" value="1"/>
</dbReference>
<evidence type="ECO:0000313" key="2">
    <source>
        <dbReference type="EMBL" id="HDR51097.1"/>
    </source>
</evidence>
<dbReference type="PANTHER" id="PTHR30560">
    <property type="entry name" value="TRIGGER FACTOR CHAPERONE AND PEPTIDYL-PROLYL CIS/TRANS ISOMERASE"/>
    <property type="match status" value="1"/>
</dbReference>
<dbReference type="PANTHER" id="PTHR30560:SF3">
    <property type="entry name" value="TRIGGER FACTOR-LIKE PROTEIN TIG, CHLOROPLASTIC"/>
    <property type="match status" value="1"/>
</dbReference>
<sequence>MKITRENTDNVNAVIKVLIEKPDYEKTVEEKLKEYRQQASIPGFRPGKAPMGLIKRRFEKSVMVEEINKMLSQNLTRYMMDEKLQILGEPLASTEHQKPIDWEKDEDFEFAFDVALAPKVEVSLTEEDKLNYFTIKVTDDMIDQQIEMIQSQMGENVDADEVAEKSLVRGDFVELDEEGNQKEEGIKADGVLLSVDLVKDEEIKKQFPGKQKGEVLTFDPVTAYGDRHEVGHLLKISHEQADELDSIFRFTITEILDFQKAELNEELYKKIYGEDTGVKTEEDLRNKLKEEIANSLLQSSDRRFAYDTRDALVEKVNPELPEAFLKRWLKEANQDVTEEQIENDFDGFVKDLRWQL</sequence>
<dbReference type="InterPro" id="IPR027304">
    <property type="entry name" value="Trigger_fact/SurA_dom_sf"/>
</dbReference>
<feature type="domain" description="Trigger factor ribosome-binding bacterial" evidence="1">
    <location>
        <begin position="1"/>
        <end position="148"/>
    </location>
</feature>
<dbReference type="Gene3D" id="3.30.70.1050">
    <property type="entry name" value="Trigger factor ribosome-binding domain"/>
    <property type="match status" value="1"/>
</dbReference>
<dbReference type="EMBL" id="DSDK01000315">
    <property type="protein sequence ID" value="HDR51097.1"/>
    <property type="molecule type" value="Genomic_DNA"/>
</dbReference>